<dbReference type="PATRIC" id="fig|69.6.peg.1354"/>
<evidence type="ECO:0000313" key="1">
    <source>
        <dbReference type="EMBL" id="ALN56729.1"/>
    </source>
</evidence>
<protein>
    <submittedName>
        <fullName evidence="1">Uncharacterized protein</fullName>
    </submittedName>
</protein>
<name>A0A0S2DDW3_LYSEN</name>
<proteinExistence type="predicted"/>
<accession>A0A0S2DDW3</accession>
<dbReference type="OrthoDB" id="5986675at2"/>
<organism evidence="1 2">
    <name type="scientific">Lysobacter enzymogenes</name>
    <dbReference type="NCBI Taxonomy" id="69"/>
    <lineage>
        <taxon>Bacteria</taxon>
        <taxon>Pseudomonadati</taxon>
        <taxon>Pseudomonadota</taxon>
        <taxon>Gammaproteobacteria</taxon>
        <taxon>Lysobacterales</taxon>
        <taxon>Lysobacteraceae</taxon>
        <taxon>Lysobacter</taxon>
    </lineage>
</organism>
<dbReference type="Proteomes" id="UP000061569">
    <property type="component" value="Chromosome"/>
</dbReference>
<sequence>MALEALAEVAGAALRLCGRMLFEIVVEWLIYGTGRLLLWPFYRRKPPGDTACLCAGVGFWLLLLLAVAWSRTALNA</sequence>
<dbReference type="EMBL" id="CP013140">
    <property type="protein sequence ID" value="ALN56729.1"/>
    <property type="molecule type" value="Genomic_DNA"/>
</dbReference>
<dbReference type="KEGG" id="lez:GLE_1372"/>
<gene>
    <name evidence="1" type="ORF">GLE_1372</name>
</gene>
<dbReference type="AlphaFoldDB" id="A0A0S2DDW3"/>
<evidence type="ECO:0000313" key="2">
    <source>
        <dbReference type="Proteomes" id="UP000061569"/>
    </source>
</evidence>
<reference evidence="1 2" key="1">
    <citation type="submission" date="2015-11" db="EMBL/GenBank/DDBJ databases">
        <title>Genome sequences of Lysobacter enzymogenes strain C3 and Lysobacter antibioticus ATCC 29479.</title>
        <authorList>
            <person name="Kobayashi D.Y."/>
        </authorList>
    </citation>
    <scope>NUCLEOTIDE SEQUENCE [LARGE SCALE GENOMIC DNA]</scope>
    <source>
        <strain evidence="1 2">C3</strain>
    </source>
</reference>
<dbReference type="STRING" id="69.GLE_1372"/>